<dbReference type="GO" id="GO:0052706">
    <property type="term" value="F:L-histidine N(alpha)-methyltransferase activity"/>
    <property type="evidence" value="ECO:0007669"/>
    <property type="project" value="UniProtKB-EC"/>
</dbReference>
<dbReference type="EMBL" id="JAKIKS010000140">
    <property type="protein sequence ID" value="MCL1127261.1"/>
    <property type="molecule type" value="Genomic_DNA"/>
</dbReference>
<dbReference type="InterPro" id="IPR029063">
    <property type="entry name" value="SAM-dependent_MTases_sf"/>
</dbReference>
<dbReference type="InterPro" id="IPR051128">
    <property type="entry name" value="EgtD_Methyltrsf_superfamily"/>
</dbReference>
<comment type="caution">
    <text evidence="4">The sequence shown here is derived from an EMBL/GenBank/DDBJ whole genome shotgun (WGS) entry which is preliminary data.</text>
</comment>
<dbReference type="RefSeq" id="WP_248942655.1">
    <property type="nucleotide sequence ID" value="NZ_JAKIKS010000140.1"/>
</dbReference>
<sequence length="332" mass="37446">MFGSTTKKEIRENVFFKHHNVETNDDASELLNGLLKKQKTINPKYFYDTRGSELFEAITQLPEYYPARTEKHILSHNAPEIAQYCGKDAVLIEPGSGSSEKIRLLLNALTPKSYIPMDIAAEFLQRSACQLGEEYPWLNIHAICSDFSKSAQIPTDIPLGKRVIFYPGSTLGNMTPESALVYLKQLRQWVSSTKPGEQGGILIGVDLHKSSTLLSAAYNDAQGITAAFNLNILNNVNQLAHANFDTEKFDHLAFYNEAQQRIEMHLISNIDHIVRVNNHSLTFAKGESIHTENSYKYTIDSFNALVNKAYLTVEKTWLDKESLFSVHYLSPI</sequence>
<keyword evidence="5" id="KW-1185">Reference proteome</keyword>
<feature type="domain" description="Histidine-specific methyltransferase SAM-dependent" evidence="3">
    <location>
        <begin position="28"/>
        <end position="330"/>
    </location>
</feature>
<dbReference type="SUPFAM" id="SSF53335">
    <property type="entry name" value="S-adenosyl-L-methionine-dependent methyltransferases"/>
    <property type="match status" value="1"/>
</dbReference>
<dbReference type="InterPro" id="IPR019257">
    <property type="entry name" value="MeTrfase_dom"/>
</dbReference>
<reference evidence="4 5" key="1">
    <citation type="submission" date="2022-01" db="EMBL/GenBank/DDBJ databases">
        <title>Whole genome-based taxonomy of the Shewanellaceae.</title>
        <authorList>
            <person name="Martin-Rodriguez A.J."/>
        </authorList>
    </citation>
    <scope>NUCLEOTIDE SEQUENCE [LARGE SCALE GENOMIC DNA]</scope>
    <source>
        <strain evidence="4 5">DSM 17177</strain>
    </source>
</reference>
<dbReference type="PIRSF" id="PIRSF018005">
    <property type="entry name" value="UCP018005"/>
    <property type="match status" value="1"/>
</dbReference>
<dbReference type="Proteomes" id="UP001203423">
    <property type="component" value="Unassembled WGS sequence"/>
</dbReference>
<organism evidence="4 5">
    <name type="scientific">Shewanella surugensis</name>
    <dbReference type="NCBI Taxonomy" id="212020"/>
    <lineage>
        <taxon>Bacteria</taxon>
        <taxon>Pseudomonadati</taxon>
        <taxon>Pseudomonadota</taxon>
        <taxon>Gammaproteobacteria</taxon>
        <taxon>Alteromonadales</taxon>
        <taxon>Shewanellaceae</taxon>
        <taxon>Shewanella</taxon>
    </lineage>
</organism>
<evidence type="ECO:0000256" key="2">
    <source>
        <dbReference type="ARBA" id="ARBA00022679"/>
    </source>
</evidence>
<dbReference type="PANTHER" id="PTHR43397:SF1">
    <property type="entry name" value="ERGOTHIONEINE BIOSYNTHESIS PROTEIN 1"/>
    <property type="match status" value="1"/>
</dbReference>
<dbReference type="EC" id="2.1.1.44" evidence="4"/>
<evidence type="ECO:0000313" key="4">
    <source>
        <dbReference type="EMBL" id="MCL1127261.1"/>
    </source>
</evidence>
<dbReference type="GO" id="GO:0032259">
    <property type="term" value="P:methylation"/>
    <property type="evidence" value="ECO:0007669"/>
    <property type="project" value="UniProtKB-KW"/>
</dbReference>
<dbReference type="InterPro" id="IPR035094">
    <property type="entry name" value="EgtD"/>
</dbReference>
<evidence type="ECO:0000256" key="1">
    <source>
        <dbReference type="ARBA" id="ARBA00022603"/>
    </source>
</evidence>
<gene>
    <name evidence="4" type="primary">egtD</name>
    <name evidence="4" type="ORF">L2764_22970</name>
</gene>
<dbReference type="Gene3D" id="3.40.50.150">
    <property type="entry name" value="Vaccinia Virus protein VP39"/>
    <property type="match status" value="1"/>
</dbReference>
<accession>A0ABT0LHS0</accession>
<dbReference type="PANTHER" id="PTHR43397">
    <property type="entry name" value="ERGOTHIONEINE BIOSYNTHESIS PROTEIN 1"/>
    <property type="match status" value="1"/>
</dbReference>
<name>A0ABT0LHS0_9GAMM</name>
<evidence type="ECO:0000259" key="3">
    <source>
        <dbReference type="Pfam" id="PF10017"/>
    </source>
</evidence>
<dbReference type="InterPro" id="IPR017804">
    <property type="entry name" value="MeTrfase_EgtD-like"/>
</dbReference>
<evidence type="ECO:0000313" key="5">
    <source>
        <dbReference type="Proteomes" id="UP001203423"/>
    </source>
</evidence>
<protein>
    <submittedName>
        <fullName evidence="4">L-histidine N(Alpha)-methyltransferase</fullName>
        <ecNumber evidence="4">2.1.1.44</ecNumber>
    </submittedName>
</protein>
<dbReference type="Pfam" id="PF10017">
    <property type="entry name" value="Methyltransf_33"/>
    <property type="match status" value="1"/>
</dbReference>
<proteinExistence type="predicted"/>
<keyword evidence="1 4" id="KW-0489">Methyltransferase</keyword>
<dbReference type="NCBIfam" id="TIGR03438">
    <property type="entry name" value="egtD_ergothio"/>
    <property type="match status" value="1"/>
</dbReference>
<keyword evidence="2 4" id="KW-0808">Transferase</keyword>